<dbReference type="STRING" id="1858805.M5FZ61"/>
<dbReference type="OMA" id="NEHHISH"/>
<reference evidence="1 2" key="1">
    <citation type="journal article" date="2012" name="Science">
        <title>The Paleozoic origin of enzymatic lignin decomposition reconstructed from 31 fungal genomes.</title>
        <authorList>
            <person name="Floudas D."/>
            <person name="Binder M."/>
            <person name="Riley R."/>
            <person name="Barry K."/>
            <person name="Blanchette R.A."/>
            <person name="Henrissat B."/>
            <person name="Martinez A.T."/>
            <person name="Otillar R."/>
            <person name="Spatafora J.W."/>
            <person name="Yadav J.S."/>
            <person name="Aerts A."/>
            <person name="Benoit I."/>
            <person name="Boyd A."/>
            <person name="Carlson A."/>
            <person name="Copeland A."/>
            <person name="Coutinho P.M."/>
            <person name="de Vries R.P."/>
            <person name="Ferreira P."/>
            <person name="Findley K."/>
            <person name="Foster B."/>
            <person name="Gaskell J."/>
            <person name="Glotzer D."/>
            <person name="Gorecki P."/>
            <person name="Heitman J."/>
            <person name="Hesse C."/>
            <person name="Hori C."/>
            <person name="Igarashi K."/>
            <person name="Jurgens J.A."/>
            <person name="Kallen N."/>
            <person name="Kersten P."/>
            <person name="Kohler A."/>
            <person name="Kuees U."/>
            <person name="Kumar T.K.A."/>
            <person name="Kuo A."/>
            <person name="LaButti K."/>
            <person name="Larrondo L.F."/>
            <person name="Lindquist E."/>
            <person name="Ling A."/>
            <person name="Lombard V."/>
            <person name="Lucas S."/>
            <person name="Lundell T."/>
            <person name="Martin R."/>
            <person name="McLaughlin D.J."/>
            <person name="Morgenstern I."/>
            <person name="Morin E."/>
            <person name="Murat C."/>
            <person name="Nagy L.G."/>
            <person name="Nolan M."/>
            <person name="Ohm R.A."/>
            <person name="Patyshakuliyeva A."/>
            <person name="Rokas A."/>
            <person name="Ruiz-Duenas F.J."/>
            <person name="Sabat G."/>
            <person name="Salamov A."/>
            <person name="Samejima M."/>
            <person name="Schmutz J."/>
            <person name="Slot J.C."/>
            <person name="St John F."/>
            <person name="Stenlid J."/>
            <person name="Sun H."/>
            <person name="Sun S."/>
            <person name="Syed K."/>
            <person name="Tsang A."/>
            <person name="Wiebenga A."/>
            <person name="Young D."/>
            <person name="Pisabarro A."/>
            <person name="Eastwood D.C."/>
            <person name="Martin F."/>
            <person name="Cullen D."/>
            <person name="Grigoriev I.V."/>
            <person name="Hibbett D.S."/>
        </authorList>
    </citation>
    <scope>NUCLEOTIDE SEQUENCE [LARGE SCALE GENOMIC DNA]</scope>
    <source>
        <strain evidence="1 2">DJM-731 SS1</strain>
    </source>
</reference>
<protein>
    <submittedName>
        <fullName evidence="1">Uncharacterized protein</fullName>
    </submittedName>
</protein>
<keyword evidence="2" id="KW-1185">Reference proteome</keyword>
<dbReference type="GeneID" id="63685083"/>
<proteinExistence type="predicted"/>
<evidence type="ECO:0000313" key="1">
    <source>
        <dbReference type="EMBL" id="EJU03331.1"/>
    </source>
</evidence>
<dbReference type="OrthoDB" id="3254241at2759"/>
<evidence type="ECO:0000313" key="2">
    <source>
        <dbReference type="Proteomes" id="UP000030653"/>
    </source>
</evidence>
<accession>M5FZ61</accession>
<dbReference type="EMBL" id="JH795860">
    <property type="protein sequence ID" value="EJU03331.1"/>
    <property type="molecule type" value="Genomic_DNA"/>
</dbReference>
<dbReference type="AlphaFoldDB" id="M5FZ61"/>
<dbReference type="RefSeq" id="XP_040630225.1">
    <property type="nucleotide sequence ID" value="XM_040770021.1"/>
</dbReference>
<name>M5FZ61_DACPD</name>
<organism evidence="1 2">
    <name type="scientific">Dacryopinax primogenitus (strain DJM 731)</name>
    <name type="common">Brown rot fungus</name>
    <dbReference type="NCBI Taxonomy" id="1858805"/>
    <lineage>
        <taxon>Eukaryota</taxon>
        <taxon>Fungi</taxon>
        <taxon>Dikarya</taxon>
        <taxon>Basidiomycota</taxon>
        <taxon>Agaricomycotina</taxon>
        <taxon>Dacrymycetes</taxon>
        <taxon>Dacrymycetales</taxon>
        <taxon>Dacrymycetaceae</taxon>
        <taxon>Dacryopinax</taxon>
    </lineage>
</organism>
<dbReference type="HOGENOM" id="CLU_048760_0_0_1"/>
<dbReference type="Proteomes" id="UP000030653">
    <property type="component" value="Unassembled WGS sequence"/>
</dbReference>
<gene>
    <name evidence="1" type="ORF">DACRYDRAFT_115514</name>
</gene>
<sequence>MDPLSIVTSVCTLASNLQTWFGVRQEQTDVARNLALTVAQIHSITLQFQSREAAQKLTPAVIASFRALASTLLCTQDHLLQLNGESPLNGKGKNVFQQAVEFLRPDDVTKKLMSDEKQLTNQLVVILFGVTMQSFFSGPSQGVSVSSNTDNTEDLVLATVSDREIRSFWKDYVGAKLLCVPPNTFATSLKAWYKSGLSDSACEALLFRLDEYAVGGITPSSLENFTQGRSLRVVIDEFTKQKHIMPSNGKTQGAGPAVAKIVSSPSSNLRIPLLIWMDDDPKNNLQTVAFARSLGILVIELTSTALAKCWFEENEAFVRAHDTASQIRVISDNARYESENVPVGAGRQSFAQQGEDSVFLNWSAGEQILRYLRGRRQPMRTGYVLQYAQAGSTTNTTVVTRYCQALAQRRNDDAEWRRFNA</sequence>